<keyword evidence="5" id="KW-0804">Transcription</keyword>
<evidence type="ECO:0000259" key="7">
    <source>
        <dbReference type="PROSITE" id="PS51755"/>
    </source>
</evidence>
<feature type="domain" description="OmpR/PhoB-type" evidence="7">
    <location>
        <begin position="1"/>
        <end position="97"/>
    </location>
</feature>
<reference evidence="8" key="1">
    <citation type="submission" date="2016-09" db="EMBL/GenBank/DDBJ databases">
        <authorList>
            <person name="Capua I."/>
            <person name="De Benedictis P."/>
            <person name="Joannis T."/>
            <person name="Lombin L.H."/>
            <person name="Cattoli G."/>
        </authorList>
    </citation>
    <scope>NUCLEOTIDE SEQUENCE</scope>
    <source>
        <strain evidence="8">Sgr29</strain>
    </source>
</reference>
<evidence type="ECO:0000256" key="5">
    <source>
        <dbReference type="ARBA" id="ARBA00023163"/>
    </source>
</evidence>
<keyword evidence="2" id="KW-0902">Two-component regulatory system</keyword>
<dbReference type="PANTHER" id="PTHR35807:SF1">
    <property type="entry name" value="TRANSCRIPTIONAL REGULATOR REDD"/>
    <property type="match status" value="1"/>
</dbReference>
<dbReference type="PANTHER" id="PTHR35807">
    <property type="entry name" value="TRANSCRIPTIONAL REGULATOR REDD-RELATED"/>
    <property type="match status" value="1"/>
</dbReference>
<evidence type="ECO:0000256" key="4">
    <source>
        <dbReference type="ARBA" id="ARBA00023125"/>
    </source>
</evidence>
<name>A0A1S6QMM1_9ACTN</name>
<dbReference type="GO" id="GO:0000160">
    <property type="term" value="P:phosphorelay signal transduction system"/>
    <property type="evidence" value="ECO:0007669"/>
    <property type="project" value="UniProtKB-KW"/>
</dbReference>
<evidence type="ECO:0000256" key="3">
    <source>
        <dbReference type="ARBA" id="ARBA00023015"/>
    </source>
</evidence>
<keyword evidence="4 6" id="KW-0238">DNA-binding</keyword>
<dbReference type="SMART" id="SM00862">
    <property type="entry name" value="Trans_reg_C"/>
    <property type="match status" value="1"/>
</dbReference>
<dbReference type="InterPro" id="IPR016032">
    <property type="entry name" value="Sig_transdc_resp-reg_C-effctor"/>
</dbReference>
<dbReference type="InterPro" id="IPR001867">
    <property type="entry name" value="OmpR/PhoB-type_DNA-bd"/>
</dbReference>
<protein>
    <submittedName>
        <fullName evidence="8">Regulatory protein</fullName>
    </submittedName>
</protein>
<dbReference type="EMBL" id="KX817190">
    <property type="protein sequence ID" value="AQW35038.1"/>
    <property type="molecule type" value="Genomic_DNA"/>
</dbReference>
<feature type="DNA-binding region" description="OmpR/PhoB-type" evidence="6">
    <location>
        <begin position="1"/>
        <end position="97"/>
    </location>
</feature>
<proteinExistence type="inferred from homology"/>
<comment type="similarity">
    <text evidence="1">Belongs to the AfsR/DnrI/RedD regulatory family.</text>
</comment>
<dbReference type="SUPFAM" id="SSF48452">
    <property type="entry name" value="TPR-like"/>
    <property type="match status" value="1"/>
</dbReference>
<dbReference type="Pfam" id="PF00486">
    <property type="entry name" value="Trans_reg_C"/>
    <property type="match status" value="1"/>
</dbReference>
<organism evidence="8">
    <name type="scientific">Streptomyces griseoruber</name>
    <dbReference type="NCBI Taxonomy" id="1943"/>
    <lineage>
        <taxon>Bacteria</taxon>
        <taxon>Bacillati</taxon>
        <taxon>Actinomycetota</taxon>
        <taxon>Actinomycetes</taxon>
        <taxon>Kitasatosporales</taxon>
        <taxon>Streptomycetaceae</taxon>
        <taxon>Streptomyces</taxon>
    </lineage>
</organism>
<dbReference type="GO" id="GO:0003677">
    <property type="term" value="F:DNA binding"/>
    <property type="evidence" value="ECO:0007669"/>
    <property type="project" value="UniProtKB-UniRule"/>
</dbReference>
<dbReference type="GO" id="GO:0006355">
    <property type="term" value="P:regulation of DNA-templated transcription"/>
    <property type="evidence" value="ECO:0007669"/>
    <property type="project" value="InterPro"/>
</dbReference>
<evidence type="ECO:0000256" key="1">
    <source>
        <dbReference type="ARBA" id="ARBA00005820"/>
    </source>
</evidence>
<evidence type="ECO:0000256" key="2">
    <source>
        <dbReference type="ARBA" id="ARBA00023012"/>
    </source>
</evidence>
<dbReference type="InterPro" id="IPR036388">
    <property type="entry name" value="WH-like_DNA-bd_sf"/>
</dbReference>
<evidence type="ECO:0000256" key="6">
    <source>
        <dbReference type="PROSITE-ProRule" id="PRU01091"/>
    </source>
</evidence>
<accession>A0A1S6QMM1</accession>
<evidence type="ECO:0000313" key="8">
    <source>
        <dbReference type="EMBL" id="AQW35038.1"/>
    </source>
</evidence>
<dbReference type="Pfam" id="PF03704">
    <property type="entry name" value="BTAD"/>
    <property type="match status" value="1"/>
</dbReference>
<dbReference type="InterPro" id="IPR005158">
    <property type="entry name" value="BTAD"/>
</dbReference>
<dbReference type="CDD" id="cd15831">
    <property type="entry name" value="BTAD"/>
    <property type="match status" value="1"/>
</dbReference>
<dbReference type="InterPro" id="IPR051677">
    <property type="entry name" value="AfsR-DnrI-RedD_regulator"/>
</dbReference>
<keyword evidence="3" id="KW-0805">Transcription regulation</keyword>
<dbReference type="PROSITE" id="PS51755">
    <property type="entry name" value="OMPR_PHOB"/>
    <property type="match status" value="1"/>
</dbReference>
<dbReference type="Gene3D" id="1.10.10.10">
    <property type="entry name" value="Winged helix-like DNA-binding domain superfamily/Winged helix DNA-binding domain"/>
    <property type="match status" value="1"/>
</dbReference>
<dbReference type="AlphaFoldDB" id="A0A1S6QMM1"/>
<sequence>MIEFVVLGRLEARSARGVVAVRGAFRRALFQALAVSEGRVVSTQALVREVWGRDRPDGVGNALQAHVSRLRRQLDALEPHREHSRLVGDPHGYQLLLDDATLDADTFVRAVHEARAAAGRDPRRVRDLLRGALRLWRGPAVGGEAGGVLCRSAAARYDEYRIQALELLIDSELALGHHAYVLGELREVCAENPLRERFFEQLMLALYQSGRQAEALETYRQLSSRLTGELGIEPSPLLRRTERAILEHDPVLAPPVAVP</sequence>
<dbReference type="SMART" id="SM01043">
    <property type="entry name" value="BTAD"/>
    <property type="match status" value="1"/>
</dbReference>
<dbReference type="SUPFAM" id="SSF46894">
    <property type="entry name" value="C-terminal effector domain of the bipartite response regulators"/>
    <property type="match status" value="1"/>
</dbReference>
<dbReference type="InterPro" id="IPR011990">
    <property type="entry name" value="TPR-like_helical_dom_sf"/>
</dbReference>
<dbReference type="Gene3D" id="1.25.40.10">
    <property type="entry name" value="Tetratricopeptide repeat domain"/>
    <property type="match status" value="1"/>
</dbReference>